<dbReference type="PANTHER" id="PTHR30349:SF41">
    <property type="entry name" value="INTEGRASE_RECOMBINASE PROTEIN MJ0367-RELATED"/>
    <property type="match status" value="1"/>
</dbReference>
<dbReference type="InterPro" id="IPR002104">
    <property type="entry name" value="Integrase_catalytic"/>
</dbReference>
<comment type="similarity">
    <text evidence="1">Belongs to the 'phage' integrase family.</text>
</comment>
<evidence type="ECO:0000256" key="1">
    <source>
        <dbReference type="ARBA" id="ARBA00008857"/>
    </source>
</evidence>
<evidence type="ECO:0000313" key="8">
    <source>
        <dbReference type="Proteomes" id="UP000823895"/>
    </source>
</evidence>
<dbReference type="InterPro" id="IPR050090">
    <property type="entry name" value="Tyrosine_recombinase_XerCD"/>
</dbReference>
<feature type="domain" description="Tyr recombinase" evidence="5">
    <location>
        <begin position="103"/>
        <end position="281"/>
    </location>
</feature>
<keyword evidence="3" id="KW-0233">DNA recombination</keyword>
<dbReference type="GO" id="GO:0006310">
    <property type="term" value="P:DNA recombination"/>
    <property type="evidence" value="ECO:0007669"/>
    <property type="project" value="UniProtKB-KW"/>
</dbReference>
<dbReference type="SUPFAM" id="SSF56349">
    <property type="entry name" value="DNA breaking-rejoining enzymes"/>
    <property type="match status" value="1"/>
</dbReference>
<comment type="caution">
    <text evidence="7">The sequence shown here is derived from an EMBL/GenBank/DDBJ whole genome shotgun (WGS) entry which is preliminary data.</text>
</comment>
<dbReference type="PANTHER" id="PTHR30349">
    <property type="entry name" value="PHAGE INTEGRASE-RELATED"/>
    <property type="match status" value="1"/>
</dbReference>
<evidence type="ECO:0000313" key="7">
    <source>
        <dbReference type="EMBL" id="HJC43500.1"/>
    </source>
</evidence>
<sequence length="284" mass="32742">MWKLFRKKFKSETTEASYWSDIHEFCRIAGKPFTESDSSDVKKYYDRMSGQIKNGKLSKITLTKKFRELHSFASFLMEQGIYLPGKEHDYFYPYLKTMAKESALAGSVPVEDMDALLNAASDDIMAYTILTLMYRAGMTSTEIIGISGEGDFAEYDDGVYAMLSGREEPCYIPDDAWTILREYMDQRLVHDTLFYNRSGRPLNTMFISRMMKKYCSLAGIQNYSAQAVRNSCAFNMFAYGATDGQTARQMGRTEQQIRRYRGSLYRRNLQKQAADLVKIHIEKP</sequence>
<name>A0A9D2T3C4_9FIRM</name>
<dbReference type="InterPro" id="IPR044068">
    <property type="entry name" value="CB"/>
</dbReference>
<dbReference type="EMBL" id="DWWI01000160">
    <property type="protein sequence ID" value="HJC43500.1"/>
    <property type="molecule type" value="Genomic_DNA"/>
</dbReference>
<keyword evidence="2 4" id="KW-0238">DNA-binding</keyword>
<evidence type="ECO:0000256" key="2">
    <source>
        <dbReference type="ARBA" id="ARBA00023125"/>
    </source>
</evidence>
<dbReference type="Proteomes" id="UP000823895">
    <property type="component" value="Unassembled WGS sequence"/>
</dbReference>
<dbReference type="InterPro" id="IPR013762">
    <property type="entry name" value="Integrase-like_cat_sf"/>
</dbReference>
<accession>A0A9D2T3C4</accession>
<organism evidence="7 8">
    <name type="scientific">Candidatus Mediterraneibacter gallistercoris</name>
    <dbReference type="NCBI Taxonomy" id="2838671"/>
    <lineage>
        <taxon>Bacteria</taxon>
        <taxon>Bacillati</taxon>
        <taxon>Bacillota</taxon>
        <taxon>Clostridia</taxon>
        <taxon>Lachnospirales</taxon>
        <taxon>Lachnospiraceae</taxon>
        <taxon>Mediterraneibacter</taxon>
    </lineage>
</organism>
<dbReference type="Gene3D" id="1.10.443.10">
    <property type="entry name" value="Intergrase catalytic core"/>
    <property type="match status" value="1"/>
</dbReference>
<proteinExistence type="inferred from homology"/>
<evidence type="ECO:0000259" key="5">
    <source>
        <dbReference type="PROSITE" id="PS51898"/>
    </source>
</evidence>
<dbReference type="AlphaFoldDB" id="A0A9D2T3C4"/>
<protein>
    <submittedName>
        <fullName evidence="7">Tyrosine-type recombinase/integrase</fullName>
    </submittedName>
</protein>
<dbReference type="GO" id="GO:0015074">
    <property type="term" value="P:DNA integration"/>
    <property type="evidence" value="ECO:0007669"/>
    <property type="project" value="InterPro"/>
</dbReference>
<evidence type="ECO:0000256" key="3">
    <source>
        <dbReference type="ARBA" id="ARBA00023172"/>
    </source>
</evidence>
<dbReference type="GO" id="GO:0003677">
    <property type="term" value="F:DNA binding"/>
    <property type="evidence" value="ECO:0007669"/>
    <property type="project" value="UniProtKB-UniRule"/>
</dbReference>
<evidence type="ECO:0000256" key="4">
    <source>
        <dbReference type="PROSITE-ProRule" id="PRU01248"/>
    </source>
</evidence>
<reference evidence="7" key="1">
    <citation type="journal article" date="2021" name="PeerJ">
        <title>Extensive microbial diversity within the chicken gut microbiome revealed by metagenomics and culture.</title>
        <authorList>
            <person name="Gilroy R."/>
            <person name="Ravi A."/>
            <person name="Getino M."/>
            <person name="Pursley I."/>
            <person name="Horton D.L."/>
            <person name="Alikhan N.F."/>
            <person name="Baker D."/>
            <person name="Gharbi K."/>
            <person name="Hall N."/>
            <person name="Watson M."/>
            <person name="Adriaenssens E.M."/>
            <person name="Foster-Nyarko E."/>
            <person name="Jarju S."/>
            <person name="Secka A."/>
            <person name="Antonio M."/>
            <person name="Oren A."/>
            <person name="Chaudhuri R.R."/>
            <person name="La Ragione R."/>
            <person name="Hildebrand F."/>
            <person name="Pallen M.J."/>
        </authorList>
    </citation>
    <scope>NUCLEOTIDE SEQUENCE</scope>
    <source>
        <strain evidence="7">CHK165-2605</strain>
    </source>
</reference>
<gene>
    <name evidence="7" type="ORF">H9756_07470</name>
</gene>
<feature type="domain" description="Core-binding (CB)" evidence="6">
    <location>
        <begin position="1"/>
        <end position="77"/>
    </location>
</feature>
<evidence type="ECO:0000259" key="6">
    <source>
        <dbReference type="PROSITE" id="PS51900"/>
    </source>
</evidence>
<dbReference type="PROSITE" id="PS51900">
    <property type="entry name" value="CB"/>
    <property type="match status" value="1"/>
</dbReference>
<dbReference type="PROSITE" id="PS51898">
    <property type="entry name" value="TYR_RECOMBINASE"/>
    <property type="match status" value="1"/>
</dbReference>
<reference evidence="7" key="2">
    <citation type="submission" date="2021-04" db="EMBL/GenBank/DDBJ databases">
        <authorList>
            <person name="Gilroy R."/>
        </authorList>
    </citation>
    <scope>NUCLEOTIDE SEQUENCE</scope>
    <source>
        <strain evidence="7">CHK165-2605</strain>
    </source>
</reference>
<dbReference type="Pfam" id="PF00589">
    <property type="entry name" value="Phage_integrase"/>
    <property type="match status" value="1"/>
</dbReference>
<dbReference type="InterPro" id="IPR011010">
    <property type="entry name" value="DNA_brk_join_enz"/>
</dbReference>